<feature type="transmembrane region" description="Helical" evidence="1">
    <location>
        <begin position="184"/>
        <end position="209"/>
    </location>
</feature>
<feature type="transmembrane region" description="Helical" evidence="1">
    <location>
        <begin position="261"/>
        <end position="281"/>
    </location>
</feature>
<evidence type="ECO:0000256" key="1">
    <source>
        <dbReference type="SAM" id="Phobius"/>
    </source>
</evidence>
<evidence type="ECO:0000259" key="2">
    <source>
        <dbReference type="Pfam" id="PF00892"/>
    </source>
</evidence>
<organism evidence="3 4">
    <name type="scientific">Pontiella desulfatans</name>
    <dbReference type="NCBI Taxonomy" id="2750659"/>
    <lineage>
        <taxon>Bacteria</taxon>
        <taxon>Pseudomonadati</taxon>
        <taxon>Kiritimatiellota</taxon>
        <taxon>Kiritimatiellia</taxon>
        <taxon>Kiritimatiellales</taxon>
        <taxon>Pontiellaceae</taxon>
        <taxon>Pontiella</taxon>
    </lineage>
</organism>
<feature type="transmembrane region" description="Helical" evidence="1">
    <location>
        <begin position="87"/>
        <end position="108"/>
    </location>
</feature>
<dbReference type="AlphaFoldDB" id="A0A6C2UA84"/>
<dbReference type="Pfam" id="PF00892">
    <property type="entry name" value="EamA"/>
    <property type="match status" value="2"/>
</dbReference>
<reference evidence="3 4" key="1">
    <citation type="submission" date="2019-04" db="EMBL/GenBank/DDBJ databases">
        <authorList>
            <person name="Van Vliet M D."/>
        </authorList>
    </citation>
    <scope>NUCLEOTIDE SEQUENCE [LARGE SCALE GENOMIC DNA]</scope>
    <source>
        <strain evidence="3 4">F1</strain>
    </source>
</reference>
<dbReference type="RefSeq" id="WP_136082512.1">
    <property type="nucleotide sequence ID" value="NZ_CAAHFG010000004.1"/>
</dbReference>
<dbReference type="InterPro" id="IPR000620">
    <property type="entry name" value="EamA_dom"/>
</dbReference>
<feature type="transmembrane region" description="Helical" evidence="1">
    <location>
        <begin position="32"/>
        <end position="51"/>
    </location>
</feature>
<dbReference type="Proteomes" id="UP000366872">
    <property type="component" value="Unassembled WGS sequence"/>
</dbReference>
<dbReference type="GO" id="GO:0016020">
    <property type="term" value="C:membrane"/>
    <property type="evidence" value="ECO:0007669"/>
    <property type="project" value="InterPro"/>
</dbReference>
<protein>
    <recommendedName>
        <fullName evidence="2">EamA domain-containing protein</fullName>
    </recommendedName>
</protein>
<accession>A0A6C2UA84</accession>
<feature type="transmembrane region" description="Helical" evidence="1">
    <location>
        <begin position="145"/>
        <end position="164"/>
    </location>
</feature>
<keyword evidence="4" id="KW-1185">Reference proteome</keyword>
<evidence type="ECO:0000313" key="4">
    <source>
        <dbReference type="Proteomes" id="UP000366872"/>
    </source>
</evidence>
<dbReference type="EMBL" id="CAAHFG010000004">
    <property type="protein sequence ID" value="VGO17008.1"/>
    <property type="molecule type" value="Genomic_DNA"/>
</dbReference>
<feature type="transmembrane region" description="Helical" evidence="1">
    <location>
        <begin position="57"/>
        <end position="80"/>
    </location>
</feature>
<keyword evidence="1" id="KW-0472">Membrane</keyword>
<name>A0A6C2UA84_PONDE</name>
<dbReference type="SUPFAM" id="SSF103481">
    <property type="entry name" value="Multidrug resistance efflux transporter EmrE"/>
    <property type="match status" value="2"/>
</dbReference>
<keyword evidence="1" id="KW-0812">Transmembrane</keyword>
<proteinExistence type="predicted"/>
<gene>
    <name evidence="3" type="ORF">PDESU_05602</name>
</gene>
<sequence>MTPAFLTTLLWSYCLIPARQSVAQIGENAANFWRLLVAVVAMGLLSAWGGIRLGNEAFAWFFLSGIIGFGFGDIGVWFALPRIGSRLTLLMVHCIAAPLAGLAEWLWLGTTVGATQLVALAVILGGISLALFPEHEREHAEQRKYTSGILFGVLAALGQSLGAVCSRKAFTMPGAADFQGIGDYVFLGTTSGFARLVGGILIAGSFWLISRWHKAWRTPPEQERRNDPLAGKAKNILLCATAGPILGVICYQWALATTPSIIVQLIVSISPLVILPMTWFIEHDRPSKRSLAGTLIAVVGVGILVFAAA</sequence>
<feature type="transmembrane region" description="Helical" evidence="1">
    <location>
        <begin position="235"/>
        <end position="255"/>
    </location>
</feature>
<dbReference type="InterPro" id="IPR037185">
    <property type="entry name" value="EmrE-like"/>
</dbReference>
<evidence type="ECO:0000313" key="3">
    <source>
        <dbReference type="EMBL" id="VGO17008.1"/>
    </source>
</evidence>
<feature type="domain" description="EamA" evidence="2">
    <location>
        <begin position="4"/>
        <end position="131"/>
    </location>
</feature>
<feature type="domain" description="EamA" evidence="2">
    <location>
        <begin position="147"/>
        <end position="305"/>
    </location>
</feature>
<feature type="transmembrane region" description="Helical" evidence="1">
    <location>
        <begin position="290"/>
        <end position="308"/>
    </location>
</feature>
<keyword evidence="1" id="KW-1133">Transmembrane helix</keyword>
<feature type="transmembrane region" description="Helical" evidence="1">
    <location>
        <begin position="114"/>
        <end position="133"/>
    </location>
</feature>